<dbReference type="Proteomes" id="UP000316759">
    <property type="component" value="Unassembled WGS sequence"/>
</dbReference>
<feature type="domain" description="Glutamyl/glutaminyl-tRNA synthetase class Ib catalytic" evidence="18">
    <location>
        <begin position="44"/>
        <end position="328"/>
    </location>
</feature>
<keyword evidence="5 17" id="KW-0547">Nucleotide-binding</keyword>
<dbReference type="InterPro" id="IPR020751">
    <property type="entry name" value="aa-tRNA-synth_I_codon-bd_sub2"/>
</dbReference>
<dbReference type="CDD" id="cd00808">
    <property type="entry name" value="GluRS_core"/>
    <property type="match status" value="1"/>
</dbReference>
<evidence type="ECO:0000256" key="1">
    <source>
        <dbReference type="ARBA" id="ARBA00004173"/>
    </source>
</evidence>
<dbReference type="Pfam" id="PF19269">
    <property type="entry name" value="Anticodon_2"/>
    <property type="match status" value="1"/>
</dbReference>
<evidence type="ECO:0000256" key="4">
    <source>
        <dbReference type="ARBA" id="ARBA00022598"/>
    </source>
</evidence>
<dbReference type="EMBL" id="SUNJ01005374">
    <property type="protein sequence ID" value="TPP63668.1"/>
    <property type="molecule type" value="Genomic_DNA"/>
</dbReference>
<accession>A0A504Z154</accession>
<dbReference type="SUPFAM" id="SSF48163">
    <property type="entry name" value="An anticodon-binding domain of class I aminoacyl-tRNA synthetases"/>
    <property type="match status" value="1"/>
</dbReference>
<evidence type="ECO:0000256" key="2">
    <source>
        <dbReference type="ARBA" id="ARBA00007894"/>
    </source>
</evidence>
<comment type="catalytic activity">
    <reaction evidence="16">
        <text>tRNA(Gln) + L-glutamate + ATP = L-glutamyl-tRNA(Gln) + AMP + diphosphate</text>
        <dbReference type="Rhea" id="RHEA:64612"/>
        <dbReference type="Rhea" id="RHEA-COMP:9662"/>
        <dbReference type="Rhea" id="RHEA-COMP:9684"/>
        <dbReference type="ChEBI" id="CHEBI:29985"/>
        <dbReference type="ChEBI" id="CHEBI:30616"/>
        <dbReference type="ChEBI" id="CHEBI:33019"/>
        <dbReference type="ChEBI" id="CHEBI:78442"/>
        <dbReference type="ChEBI" id="CHEBI:78520"/>
        <dbReference type="ChEBI" id="CHEBI:456215"/>
    </reaction>
    <physiologicalReaction direction="left-to-right" evidence="16">
        <dbReference type="Rhea" id="RHEA:64613"/>
    </physiologicalReaction>
</comment>
<sequence length="587" mass="66514">MSYRRFFSFFSMASPHAILRPFLRLFLHHVSNSFFYSTQTRSAIRVRFAPSPTGFMHVGGLRTAFVNKLLALQKNGKFILRIEDTDKTRCHPEALRDIVRSLEWSGLSFDEGPGVGGDYGPYFQSERKSVYIAIVNQLLESGMAYRCFCSSERLELLRNEQRRRKENPRYDNRCRSLTDSEVQRRIRQGDSYTVRFKVPPTKVTVNDLVFGPVEFETVDSQGDFILLKSDGMPVYHLANVVDDHHMAITHVIRGVEWLSSTPKHLLLYRALNWSPPTYAHLPLLLSSTGGKLSKRSPEFALVGQVRALIAAGYLPSAVLAWLASVGTRSRHHSPSDITGEFERWSPQLQMADLVSRVSTSFPCMPTRQNVTISADMLRLCGRVHFDRMTTEALDECLRCSPDDYHHSPELLVRLRQYLKENLPGYHPPKRTSIEDDLRIVRQLRALQGRISCMSDLVDTKQELGFLWKPVDPEICLIKIKKSILPSTSLGTVSQFIVRLAEELDQISHSGPHISDTLLTELINANCAAFDLKHPTAMGLLRICLTGQEKGIPVVRIISLLTPKQSAARLKTFEKSLCVEKDESLSSN</sequence>
<gene>
    <name evidence="20" type="ORF">FGIG_11339</name>
</gene>
<evidence type="ECO:0000256" key="17">
    <source>
        <dbReference type="RuleBase" id="RU363037"/>
    </source>
</evidence>
<evidence type="ECO:0000256" key="13">
    <source>
        <dbReference type="ARBA" id="ARBA00044313"/>
    </source>
</evidence>
<dbReference type="InterPro" id="IPR008925">
    <property type="entry name" value="aa_tRNA-synth_I_cd-bd_sf"/>
</dbReference>
<dbReference type="Gene3D" id="3.40.50.620">
    <property type="entry name" value="HUPs"/>
    <property type="match status" value="1"/>
</dbReference>
<dbReference type="HAMAP" id="MF_00022">
    <property type="entry name" value="Glu_tRNA_synth_type1"/>
    <property type="match status" value="1"/>
</dbReference>
<dbReference type="NCBIfam" id="TIGR00464">
    <property type="entry name" value="gltX_bact"/>
    <property type="match status" value="1"/>
</dbReference>
<dbReference type="GO" id="GO:0006424">
    <property type="term" value="P:glutamyl-tRNA aminoacylation"/>
    <property type="evidence" value="ECO:0007669"/>
    <property type="project" value="InterPro"/>
</dbReference>
<dbReference type="STRING" id="46835.A0A504Z154"/>
<proteinExistence type="inferred from homology"/>
<dbReference type="GO" id="GO:0004818">
    <property type="term" value="F:glutamate-tRNA ligase activity"/>
    <property type="evidence" value="ECO:0007669"/>
    <property type="project" value="UniProtKB-EC"/>
</dbReference>
<dbReference type="SUPFAM" id="SSF52374">
    <property type="entry name" value="Nucleotidylyl transferase"/>
    <property type="match status" value="1"/>
</dbReference>
<dbReference type="PROSITE" id="PS00178">
    <property type="entry name" value="AA_TRNA_LIGASE_I"/>
    <property type="match status" value="1"/>
</dbReference>
<dbReference type="InterPro" id="IPR045462">
    <property type="entry name" value="aa-tRNA-synth_I_cd-bd"/>
</dbReference>
<evidence type="ECO:0000256" key="16">
    <source>
        <dbReference type="ARBA" id="ARBA00047689"/>
    </source>
</evidence>
<dbReference type="EC" id="6.1.1.24" evidence="10"/>
<keyword evidence="7 17" id="KW-0648">Protein biosynthesis</keyword>
<keyword evidence="8 17" id="KW-0030">Aminoacyl-tRNA synthetase</keyword>
<dbReference type="PANTHER" id="PTHR43311">
    <property type="entry name" value="GLUTAMATE--TRNA LIGASE"/>
    <property type="match status" value="1"/>
</dbReference>
<feature type="domain" description="Aminoacyl-tRNA synthetase class I anticodon-binding" evidence="19">
    <location>
        <begin position="413"/>
        <end position="570"/>
    </location>
</feature>
<reference evidence="20 21" key="1">
    <citation type="submission" date="2019-04" db="EMBL/GenBank/DDBJ databases">
        <title>Annotation for the trematode Fasciola gigantica.</title>
        <authorList>
            <person name="Choi Y.-J."/>
        </authorList>
    </citation>
    <scope>NUCLEOTIDE SEQUENCE [LARGE SCALE GENOMIC DNA]</scope>
    <source>
        <strain evidence="20">Uganda_cow_1</strain>
    </source>
</reference>
<evidence type="ECO:0000256" key="14">
    <source>
        <dbReference type="ARBA" id="ARBA00047366"/>
    </source>
</evidence>
<evidence type="ECO:0000256" key="15">
    <source>
        <dbReference type="ARBA" id="ARBA00047479"/>
    </source>
</evidence>
<protein>
    <recommendedName>
        <fullName evidence="11">Nondiscriminating glutamyl-tRNA synthetase EARS2, mitochondrial</fullName>
        <ecNumber evidence="3">6.1.1.17</ecNumber>
        <ecNumber evidence="10">6.1.1.24</ecNumber>
    </recommendedName>
    <alternativeName>
        <fullName evidence="13">Glutamate--tRNA(Gln) ligase EARS2, mitochondrial</fullName>
    </alternativeName>
    <alternativeName>
        <fullName evidence="9">Glutamyl-tRNA synthetase</fullName>
    </alternativeName>
    <alternativeName>
        <fullName evidence="12">Mitochondrial glutamyl-tRNA synthetase</fullName>
    </alternativeName>
</protein>
<dbReference type="PANTHER" id="PTHR43311:SF2">
    <property type="entry name" value="GLUTAMATE--TRNA LIGASE, MITOCHONDRIAL-RELATED"/>
    <property type="match status" value="1"/>
</dbReference>
<dbReference type="InterPro" id="IPR020058">
    <property type="entry name" value="Glu/Gln-tRNA-synth_Ib_cat-dom"/>
</dbReference>
<keyword evidence="4 17" id="KW-0436">Ligase</keyword>
<dbReference type="GO" id="GO:0005524">
    <property type="term" value="F:ATP binding"/>
    <property type="evidence" value="ECO:0007669"/>
    <property type="project" value="UniProtKB-KW"/>
</dbReference>
<evidence type="ECO:0000256" key="11">
    <source>
        <dbReference type="ARBA" id="ARBA00044142"/>
    </source>
</evidence>
<evidence type="ECO:0000313" key="20">
    <source>
        <dbReference type="EMBL" id="TPP63668.1"/>
    </source>
</evidence>
<name>A0A504Z154_FASGI</name>
<evidence type="ECO:0000259" key="19">
    <source>
        <dbReference type="Pfam" id="PF19269"/>
    </source>
</evidence>
<dbReference type="FunFam" id="3.40.50.620:FF:000045">
    <property type="entry name" value="Glutamate--tRNA ligase, mitochondrial"/>
    <property type="match status" value="1"/>
</dbReference>
<keyword evidence="6 17" id="KW-0067">ATP-binding</keyword>
<dbReference type="AlphaFoldDB" id="A0A504Z154"/>
<evidence type="ECO:0000256" key="3">
    <source>
        <dbReference type="ARBA" id="ARBA00012835"/>
    </source>
</evidence>
<evidence type="ECO:0000313" key="21">
    <source>
        <dbReference type="Proteomes" id="UP000316759"/>
    </source>
</evidence>
<evidence type="ECO:0000256" key="8">
    <source>
        <dbReference type="ARBA" id="ARBA00023146"/>
    </source>
</evidence>
<comment type="subcellular location">
    <subcellularLocation>
        <location evidence="1">Mitochondrion</location>
    </subcellularLocation>
</comment>
<evidence type="ECO:0000256" key="12">
    <source>
        <dbReference type="ARBA" id="ARBA00044251"/>
    </source>
</evidence>
<comment type="caution">
    <text evidence="20">The sequence shown here is derived from an EMBL/GenBank/DDBJ whole genome shotgun (WGS) entry which is preliminary data.</text>
</comment>
<dbReference type="EC" id="6.1.1.17" evidence="3"/>
<dbReference type="GO" id="GO:0008270">
    <property type="term" value="F:zinc ion binding"/>
    <property type="evidence" value="ECO:0007669"/>
    <property type="project" value="InterPro"/>
</dbReference>
<dbReference type="InterPro" id="IPR049940">
    <property type="entry name" value="GluQ/Sye"/>
</dbReference>
<dbReference type="InterPro" id="IPR014729">
    <property type="entry name" value="Rossmann-like_a/b/a_fold"/>
</dbReference>
<evidence type="ECO:0000256" key="10">
    <source>
        <dbReference type="ARBA" id="ARBA00044054"/>
    </source>
</evidence>
<comment type="similarity">
    <text evidence="2">Belongs to the class-I aminoacyl-tRNA synthetase family. Glutamate--tRNA ligase type 1 subfamily.</text>
</comment>
<dbReference type="GO" id="GO:0050561">
    <property type="term" value="F:glutamate-tRNA(Gln) ligase activity"/>
    <property type="evidence" value="ECO:0007669"/>
    <property type="project" value="UniProtKB-EC"/>
</dbReference>
<evidence type="ECO:0000256" key="6">
    <source>
        <dbReference type="ARBA" id="ARBA00022840"/>
    </source>
</evidence>
<dbReference type="GO" id="GO:0000049">
    <property type="term" value="F:tRNA binding"/>
    <property type="evidence" value="ECO:0007669"/>
    <property type="project" value="InterPro"/>
</dbReference>
<dbReference type="InterPro" id="IPR004527">
    <property type="entry name" value="Glu-tRNA-ligase_bac/mito"/>
</dbReference>
<organism evidence="20 21">
    <name type="scientific">Fasciola gigantica</name>
    <name type="common">Giant liver fluke</name>
    <dbReference type="NCBI Taxonomy" id="46835"/>
    <lineage>
        <taxon>Eukaryota</taxon>
        <taxon>Metazoa</taxon>
        <taxon>Spiralia</taxon>
        <taxon>Lophotrochozoa</taxon>
        <taxon>Platyhelminthes</taxon>
        <taxon>Trematoda</taxon>
        <taxon>Digenea</taxon>
        <taxon>Plagiorchiida</taxon>
        <taxon>Echinostomata</taxon>
        <taxon>Echinostomatoidea</taxon>
        <taxon>Fasciolidae</taxon>
        <taxon>Fasciola</taxon>
    </lineage>
</organism>
<evidence type="ECO:0000256" key="7">
    <source>
        <dbReference type="ARBA" id="ARBA00022917"/>
    </source>
</evidence>
<evidence type="ECO:0000259" key="18">
    <source>
        <dbReference type="Pfam" id="PF00749"/>
    </source>
</evidence>
<dbReference type="PRINTS" id="PR00987">
    <property type="entry name" value="TRNASYNTHGLU"/>
</dbReference>
<keyword evidence="21" id="KW-1185">Reference proteome</keyword>
<comment type="catalytic activity">
    <reaction evidence="14">
        <text>tRNA(Glu) + L-glutamate + ATP = L-glutamyl-tRNA(Glu) + AMP + diphosphate</text>
        <dbReference type="Rhea" id="RHEA:23540"/>
        <dbReference type="Rhea" id="RHEA-COMP:9663"/>
        <dbReference type="Rhea" id="RHEA-COMP:9680"/>
        <dbReference type="ChEBI" id="CHEBI:29985"/>
        <dbReference type="ChEBI" id="CHEBI:30616"/>
        <dbReference type="ChEBI" id="CHEBI:33019"/>
        <dbReference type="ChEBI" id="CHEBI:78442"/>
        <dbReference type="ChEBI" id="CHEBI:78520"/>
        <dbReference type="ChEBI" id="CHEBI:456215"/>
        <dbReference type="EC" id="6.1.1.17"/>
    </reaction>
    <physiologicalReaction direction="left-to-right" evidence="14">
        <dbReference type="Rhea" id="RHEA:23541"/>
    </physiologicalReaction>
</comment>
<dbReference type="GO" id="GO:0005739">
    <property type="term" value="C:mitochondrion"/>
    <property type="evidence" value="ECO:0007669"/>
    <property type="project" value="UniProtKB-SubCell"/>
</dbReference>
<evidence type="ECO:0000256" key="5">
    <source>
        <dbReference type="ARBA" id="ARBA00022741"/>
    </source>
</evidence>
<dbReference type="InterPro" id="IPR001412">
    <property type="entry name" value="aa-tRNA-synth_I_CS"/>
</dbReference>
<dbReference type="Pfam" id="PF00749">
    <property type="entry name" value="tRNA-synt_1c"/>
    <property type="match status" value="1"/>
</dbReference>
<dbReference type="Gene3D" id="1.10.10.350">
    <property type="match status" value="1"/>
</dbReference>
<dbReference type="InterPro" id="IPR033910">
    <property type="entry name" value="GluRS_core"/>
</dbReference>
<dbReference type="InterPro" id="IPR000924">
    <property type="entry name" value="Glu/Gln-tRNA-synth"/>
</dbReference>
<dbReference type="OrthoDB" id="428822at2759"/>
<comment type="catalytic activity">
    <reaction evidence="15">
        <text>tRNA(Glx) + L-glutamate + ATP = L-glutamyl-tRNA(Glx) + AMP + diphosphate</text>
        <dbReference type="Rhea" id="RHEA:18397"/>
        <dbReference type="Rhea" id="RHEA-COMP:9713"/>
        <dbReference type="Rhea" id="RHEA-COMP:9716"/>
        <dbReference type="ChEBI" id="CHEBI:29985"/>
        <dbReference type="ChEBI" id="CHEBI:30616"/>
        <dbReference type="ChEBI" id="CHEBI:33019"/>
        <dbReference type="ChEBI" id="CHEBI:78442"/>
        <dbReference type="ChEBI" id="CHEBI:78520"/>
        <dbReference type="ChEBI" id="CHEBI:456215"/>
        <dbReference type="EC" id="6.1.1.24"/>
    </reaction>
    <physiologicalReaction direction="left-to-right" evidence="15">
        <dbReference type="Rhea" id="RHEA:18398"/>
    </physiologicalReaction>
</comment>
<evidence type="ECO:0000256" key="9">
    <source>
        <dbReference type="ARBA" id="ARBA00030865"/>
    </source>
</evidence>